<dbReference type="AlphaFoldDB" id="A0AAV7IGD8"/>
<protein>
    <submittedName>
        <fullName evidence="2">Uncharacterized protein</fullName>
    </submittedName>
</protein>
<dbReference type="InterPro" id="IPR038606">
    <property type="entry name" value="To_sf"/>
</dbReference>
<dbReference type="Pfam" id="PF06585">
    <property type="entry name" value="JHBP"/>
    <property type="match status" value="1"/>
</dbReference>
<dbReference type="Proteomes" id="UP000826195">
    <property type="component" value="Unassembled WGS sequence"/>
</dbReference>
<dbReference type="InterPro" id="IPR010562">
    <property type="entry name" value="Haemolymph_juvenile_hormone-bd"/>
</dbReference>
<dbReference type="PANTHER" id="PTHR11008">
    <property type="entry name" value="PROTEIN TAKEOUT-LIKE PROTEIN"/>
    <property type="match status" value="1"/>
</dbReference>
<evidence type="ECO:0000256" key="1">
    <source>
        <dbReference type="SAM" id="SignalP"/>
    </source>
</evidence>
<feature type="signal peptide" evidence="1">
    <location>
        <begin position="1"/>
        <end position="15"/>
    </location>
</feature>
<dbReference type="EMBL" id="JAHXZJ010001864">
    <property type="protein sequence ID" value="KAH0549459.1"/>
    <property type="molecule type" value="Genomic_DNA"/>
</dbReference>
<organism evidence="2 3">
    <name type="scientific">Cotesia glomerata</name>
    <name type="common">Lepidopteran parasitic wasp</name>
    <name type="synonym">Apanteles glomeratus</name>
    <dbReference type="NCBI Taxonomy" id="32391"/>
    <lineage>
        <taxon>Eukaryota</taxon>
        <taxon>Metazoa</taxon>
        <taxon>Ecdysozoa</taxon>
        <taxon>Arthropoda</taxon>
        <taxon>Hexapoda</taxon>
        <taxon>Insecta</taxon>
        <taxon>Pterygota</taxon>
        <taxon>Neoptera</taxon>
        <taxon>Endopterygota</taxon>
        <taxon>Hymenoptera</taxon>
        <taxon>Apocrita</taxon>
        <taxon>Ichneumonoidea</taxon>
        <taxon>Braconidae</taxon>
        <taxon>Microgastrinae</taxon>
        <taxon>Cotesia</taxon>
    </lineage>
</organism>
<reference evidence="2 3" key="1">
    <citation type="journal article" date="2021" name="J. Hered.">
        <title>A chromosome-level genome assembly of the parasitoid wasp, Cotesia glomerata (Hymenoptera: Braconidae).</title>
        <authorList>
            <person name="Pinto B.J."/>
            <person name="Weis J.J."/>
            <person name="Gamble T."/>
            <person name="Ode P.J."/>
            <person name="Paul R."/>
            <person name="Zaspel J.M."/>
        </authorList>
    </citation>
    <scope>NUCLEOTIDE SEQUENCE [LARGE SCALE GENOMIC DNA]</scope>
    <source>
        <strain evidence="2">CgM1</strain>
    </source>
</reference>
<keyword evidence="3" id="KW-1185">Reference proteome</keyword>
<dbReference type="PANTHER" id="PTHR11008:SF9">
    <property type="entry name" value="PROTEIN TAKEOUT-LIKE PROTEIN"/>
    <property type="match status" value="1"/>
</dbReference>
<evidence type="ECO:0000313" key="2">
    <source>
        <dbReference type="EMBL" id="KAH0549459.1"/>
    </source>
</evidence>
<name>A0AAV7IGD8_COTGL</name>
<sequence>MRVIIFATILSQVICLPSQDLNHIDIEKYDHLIWDYLEYYLRNFMRTKNPVLDPYKEENQNTIQFNDTKFLVKSNFSDLHINNLSNYDVMYCNGDHEENIIFGLSFPTLTINGSYDVNLRHLENDIIGKGQYNLTITDLRVLSKAQISSRTYLKRNGIYFKSLALKIIPGIFKLSATNIYLDSKKESNKWSKKVSKLMPMMIFDSHEIIEPYLSQIFLTYLNK</sequence>
<dbReference type="Gene3D" id="3.15.10.30">
    <property type="entry name" value="Haemolymph juvenile hormone binding protein"/>
    <property type="match status" value="1"/>
</dbReference>
<keyword evidence="1" id="KW-0732">Signal</keyword>
<proteinExistence type="predicted"/>
<accession>A0AAV7IGD8</accession>
<feature type="chain" id="PRO_5043485024" evidence="1">
    <location>
        <begin position="16"/>
        <end position="223"/>
    </location>
</feature>
<gene>
    <name evidence="2" type="ORF">KQX54_009454</name>
</gene>
<comment type="caution">
    <text evidence="2">The sequence shown here is derived from an EMBL/GenBank/DDBJ whole genome shotgun (WGS) entry which is preliminary data.</text>
</comment>
<evidence type="ECO:0000313" key="3">
    <source>
        <dbReference type="Proteomes" id="UP000826195"/>
    </source>
</evidence>